<keyword evidence="2" id="KW-0238">DNA-binding</keyword>
<dbReference type="InterPro" id="IPR000595">
    <property type="entry name" value="cNMP-bd_dom"/>
</dbReference>
<reference evidence="7" key="1">
    <citation type="submission" date="2017-08" db="EMBL/GenBank/DDBJ databases">
        <authorList>
            <person name="Varghese N."/>
            <person name="Submissions S."/>
        </authorList>
    </citation>
    <scope>NUCLEOTIDE SEQUENCE [LARGE SCALE GENOMIC DNA]</scope>
    <source>
        <strain evidence="7">KCTC 23107</strain>
    </source>
</reference>
<dbReference type="RefSeq" id="WP_097108727.1">
    <property type="nucleotide sequence ID" value="NZ_OCPC01000005.1"/>
</dbReference>
<dbReference type="SUPFAM" id="SSF51206">
    <property type="entry name" value="cAMP-binding domain-like"/>
    <property type="match status" value="1"/>
</dbReference>
<evidence type="ECO:0000313" key="7">
    <source>
        <dbReference type="Proteomes" id="UP000219465"/>
    </source>
</evidence>
<dbReference type="Pfam" id="PF00027">
    <property type="entry name" value="cNMP_binding"/>
    <property type="match status" value="1"/>
</dbReference>
<dbReference type="Gene3D" id="2.60.120.10">
    <property type="entry name" value="Jelly Rolls"/>
    <property type="match status" value="1"/>
</dbReference>
<feature type="domain" description="HTH crp-type" evidence="5">
    <location>
        <begin position="147"/>
        <end position="215"/>
    </location>
</feature>
<evidence type="ECO:0000256" key="3">
    <source>
        <dbReference type="ARBA" id="ARBA00023163"/>
    </source>
</evidence>
<keyword evidence="3" id="KW-0804">Transcription</keyword>
<dbReference type="Proteomes" id="UP000219465">
    <property type="component" value="Unassembled WGS sequence"/>
</dbReference>
<accession>A0A286IFW2</accession>
<dbReference type="PROSITE" id="PS51063">
    <property type="entry name" value="HTH_CRP_2"/>
    <property type="match status" value="1"/>
</dbReference>
<evidence type="ECO:0000259" key="4">
    <source>
        <dbReference type="PROSITE" id="PS50042"/>
    </source>
</evidence>
<dbReference type="PANTHER" id="PTHR24567">
    <property type="entry name" value="CRP FAMILY TRANSCRIPTIONAL REGULATORY PROTEIN"/>
    <property type="match status" value="1"/>
</dbReference>
<dbReference type="SUPFAM" id="SSF46785">
    <property type="entry name" value="Winged helix' DNA-binding domain"/>
    <property type="match status" value="1"/>
</dbReference>
<evidence type="ECO:0000256" key="2">
    <source>
        <dbReference type="ARBA" id="ARBA00023125"/>
    </source>
</evidence>
<dbReference type="AlphaFoldDB" id="A0A286IFW2"/>
<evidence type="ECO:0000256" key="1">
    <source>
        <dbReference type="ARBA" id="ARBA00023015"/>
    </source>
</evidence>
<dbReference type="InterPro" id="IPR036388">
    <property type="entry name" value="WH-like_DNA-bd_sf"/>
</dbReference>
<dbReference type="PROSITE" id="PS50042">
    <property type="entry name" value="CNMP_BINDING_3"/>
    <property type="match status" value="1"/>
</dbReference>
<keyword evidence="7" id="KW-1185">Reference proteome</keyword>
<feature type="domain" description="Cyclic nucleotide-binding" evidence="4">
    <location>
        <begin position="14"/>
        <end position="133"/>
    </location>
</feature>
<dbReference type="SMART" id="SM00419">
    <property type="entry name" value="HTH_CRP"/>
    <property type="match status" value="1"/>
</dbReference>
<dbReference type="InterPro" id="IPR014710">
    <property type="entry name" value="RmlC-like_jellyroll"/>
</dbReference>
<proteinExistence type="predicted"/>
<evidence type="ECO:0000313" key="6">
    <source>
        <dbReference type="EMBL" id="SOE18229.1"/>
    </source>
</evidence>
<dbReference type="Gene3D" id="1.10.10.10">
    <property type="entry name" value="Winged helix-like DNA-binding domain superfamily/Winged helix DNA-binding domain"/>
    <property type="match status" value="1"/>
</dbReference>
<gene>
    <name evidence="6" type="ORF">SAMN05877838_3149</name>
</gene>
<dbReference type="InterPro" id="IPR018490">
    <property type="entry name" value="cNMP-bd_dom_sf"/>
</dbReference>
<dbReference type="CDD" id="cd00038">
    <property type="entry name" value="CAP_ED"/>
    <property type="match status" value="1"/>
</dbReference>
<name>A0A286IFW2_9HYPH</name>
<keyword evidence="1" id="KW-0805">Transcription regulation</keyword>
<dbReference type="NCBIfam" id="NF006901">
    <property type="entry name" value="PRK09392.1"/>
    <property type="match status" value="1"/>
</dbReference>
<dbReference type="GO" id="GO:0003677">
    <property type="term" value="F:DNA binding"/>
    <property type="evidence" value="ECO:0007669"/>
    <property type="project" value="UniProtKB-KW"/>
</dbReference>
<dbReference type="InterPro" id="IPR012318">
    <property type="entry name" value="HTH_CRP"/>
</dbReference>
<sequence>MRDEDKPEIRKLPLFRDMTGENFETLTRAAYAQSFPAQLEMIRQGEPADFLHVVMEGTVELFSGWRERETTMAVVRPVSSFILAACIKDAPYLMSARTIEKCRIVMIPAKDLRATFRTDPDFAMSTISELASCYRSVVRHTKSLKLRSSRERVAAYVLCQSRLTGNAASFILPMEKRLLASFLGMTPENFSRAVKSLQSDGVAVDGMRIIITNFEALEAVAGLDALIDGFGISGELNSA</sequence>
<dbReference type="EMBL" id="OCPC01000005">
    <property type="protein sequence ID" value="SOE18229.1"/>
    <property type="molecule type" value="Genomic_DNA"/>
</dbReference>
<dbReference type="GO" id="GO:0003700">
    <property type="term" value="F:DNA-binding transcription factor activity"/>
    <property type="evidence" value="ECO:0007669"/>
    <property type="project" value="TreeGrafter"/>
</dbReference>
<organism evidence="6 7">
    <name type="scientific">Hoeflea halophila</name>
    <dbReference type="NCBI Taxonomy" id="714899"/>
    <lineage>
        <taxon>Bacteria</taxon>
        <taxon>Pseudomonadati</taxon>
        <taxon>Pseudomonadota</taxon>
        <taxon>Alphaproteobacteria</taxon>
        <taxon>Hyphomicrobiales</taxon>
        <taxon>Rhizobiaceae</taxon>
        <taxon>Hoeflea</taxon>
    </lineage>
</organism>
<dbReference type="InterPro" id="IPR050397">
    <property type="entry name" value="Env_Response_Regulators"/>
</dbReference>
<dbReference type="OrthoDB" id="190787at2"/>
<dbReference type="Pfam" id="PF13545">
    <property type="entry name" value="HTH_Crp_2"/>
    <property type="match status" value="1"/>
</dbReference>
<dbReference type="SMART" id="SM00100">
    <property type="entry name" value="cNMP"/>
    <property type="match status" value="1"/>
</dbReference>
<dbReference type="InterPro" id="IPR036390">
    <property type="entry name" value="WH_DNA-bd_sf"/>
</dbReference>
<evidence type="ECO:0000259" key="5">
    <source>
        <dbReference type="PROSITE" id="PS51063"/>
    </source>
</evidence>
<dbReference type="GO" id="GO:0005829">
    <property type="term" value="C:cytosol"/>
    <property type="evidence" value="ECO:0007669"/>
    <property type="project" value="TreeGrafter"/>
</dbReference>
<protein>
    <submittedName>
        <fullName evidence="6">CRP/FNR family transcriptional activator FtrB</fullName>
    </submittedName>
</protein>
<dbReference type="PANTHER" id="PTHR24567:SF26">
    <property type="entry name" value="REGULATORY PROTEIN YEIL"/>
    <property type="match status" value="1"/>
</dbReference>